<reference evidence="3 4" key="1">
    <citation type="submission" date="2020-01" db="EMBL/GenBank/DDBJ databases">
        <title>Genetics and antimicrobial susceptibilities of Nocardia species isolated from the soil; a comparison with species isolated from humans.</title>
        <authorList>
            <person name="Carrasco G."/>
            <person name="Monzon S."/>
            <person name="Sansegundo M."/>
            <person name="Garcia E."/>
            <person name="Garrido N."/>
            <person name="Medina M.J."/>
            <person name="Villalon P."/>
            <person name="Ramirez-Arocha A.C."/>
            <person name="Jimenez P."/>
            <person name="Cuesta I."/>
            <person name="Valdezate S."/>
        </authorList>
    </citation>
    <scope>NUCLEOTIDE SEQUENCE [LARGE SCALE GENOMIC DNA]</scope>
    <source>
        <strain evidence="1 3">CNM20110639</strain>
        <strain evidence="2 4">CNM20110649</strain>
    </source>
</reference>
<dbReference type="InterPro" id="IPR029058">
    <property type="entry name" value="AB_hydrolase_fold"/>
</dbReference>
<dbReference type="Proteomes" id="UP000470876">
    <property type="component" value="Unassembled WGS sequence"/>
</dbReference>
<proteinExistence type="predicted"/>
<name>A0A6P1D1P3_9NOCA</name>
<organism evidence="1 3">
    <name type="scientific">Nocardia cyriacigeorgica</name>
    <dbReference type="NCBI Taxonomy" id="135487"/>
    <lineage>
        <taxon>Bacteria</taxon>
        <taxon>Bacillati</taxon>
        <taxon>Actinomycetota</taxon>
        <taxon>Actinomycetes</taxon>
        <taxon>Mycobacteriales</taxon>
        <taxon>Nocardiaceae</taxon>
        <taxon>Nocardia</taxon>
    </lineage>
</organism>
<evidence type="ECO:0000313" key="1">
    <source>
        <dbReference type="EMBL" id="NEW43301.1"/>
    </source>
</evidence>
<gene>
    <name evidence="1" type="ORF">GV789_02345</name>
    <name evidence="2" type="ORF">GV794_04885</name>
</gene>
<dbReference type="EMBL" id="JAAGUX010000006">
    <property type="protein sequence ID" value="NEW55006.1"/>
    <property type="molecule type" value="Genomic_DNA"/>
</dbReference>
<dbReference type="SUPFAM" id="SSF53474">
    <property type="entry name" value="alpha/beta-Hydrolases"/>
    <property type="match status" value="1"/>
</dbReference>
<sequence length="59" mass="6485">MLLIWGSADPVSGAHVLPRLRERLPHARLVVLDTPPATGYRPQIENPSAVLAASRTFLR</sequence>
<evidence type="ECO:0008006" key="5">
    <source>
        <dbReference type="Google" id="ProtNLM"/>
    </source>
</evidence>
<accession>A0A6P1D1P3</accession>
<dbReference type="EMBL" id="JAAGUZ010000004">
    <property type="protein sequence ID" value="NEW43301.1"/>
    <property type="molecule type" value="Genomic_DNA"/>
</dbReference>
<protein>
    <recommendedName>
        <fullName evidence="5">Alpha/beta hydrolase</fullName>
    </recommendedName>
</protein>
<keyword evidence="4" id="KW-1185">Reference proteome</keyword>
<dbReference type="Proteomes" id="UP000468928">
    <property type="component" value="Unassembled WGS sequence"/>
</dbReference>
<comment type="caution">
    <text evidence="1">The sequence shown here is derived from an EMBL/GenBank/DDBJ whole genome shotgun (WGS) entry which is preliminary data.</text>
</comment>
<dbReference type="Gene3D" id="3.40.50.1820">
    <property type="entry name" value="alpha/beta hydrolase"/>
    <property type="match status" value="1"/>
</dbReference>
<dbReference type="AlphaFoldDB" id="A0A6P1D1P3"/>
<evidence type="ECO:0000313" key="2">
    <source>
        <dbReference type="EMBL" id="NEW55006.1"/>
    </source>
</evidence>
<evidence type="ECO:0000313" key="3">
    <source>
        <dbReference type="Proteomes" id="UP000468928"/>
    </source>
</evidence>
<evidence type="ECO:0000313" key="4">
    <source>
        <dbReference type="Proteomes" id="UP000470876"/>
    </source>
</evidence>
<dbReference type="RefSeq" id="WP_163821918.1">
    <property type="nucleotide sequence ID" value="NZ_JAAGUX010000006.1"/>
</dbReference>